<keyword evidence="1" id="KW-0732">Signal</keyword>
<sequence>MKSIFIIVFIFLDFIFHSESQQINCQTNCISPQICDFNTGICRNFRQAFTGPTSISCSTSCPSGTLCDTNTGICRTFRTIG</sequence>
<feature type="signal peptide" evidence="1">
    <location>
        <begin position="1"/>
        <end position="20"/>
    </location>
</feature>
<evidence type="ECO:0000313" key="2">
    <source>
        <dbReference type="EMBL" id="CAI5454474.1"/>
    </source>
</evidence>
<accession>A0A9P1IY56</accession>
<feature type="chain" id="PRO_5040225817" description="TIL domain-containing protein" evidence="1">
    <location>
        <begin position="21"/>
        <end position="81"/>
    </location>
</feature>
<evidence type="ECO:0008006" key="4">
    <source>
        <dbReference type="Google" id="ProtNLM"/>
    </source>
</evidence>
<gene>
    <name evidence="2" type="ORF">CAMP_LOCUS17111</name>
</gene>
<reference evidence="2" key="1">
    <citation type="submission" date="2022-11" db="EMBL/GenBank/DDBJ databases">
        <authorList>
            <person name="Kikuchi T."/>
        </authorList>
    </citation>
    <scope>NUCLEOTIDE SEQUENCE</scope>
    <source>
        <strain evidence="2">PS1010</strain>
    </source>
</reference>
<dbReference type="Proteomes" id="UP001152747">
    <property type="component" value="Unassembled WGS sequence"/>
</dbReference>
<proteinExistence type="predicted"/>
<protein>
    <recommendedName>
        <fullName evidence="4">TIL domain-containing protein</fullName>
    </recommendedName>
</protein>
<dbReference type="AlphaFoldDB" id="A0A9P1IY56"/>
<dbReference type="EMBL" id="CANHGI010000006">
    <property type="protein sequence ID" value="CAI5454474.1"/>
    <property type="molecule type" value="Genomic_DNA"/>
</dbReference>
<comment type="caution">
    <text evidence="2">The sequence shown here is derived from an EMBL/GenBank/DDBJ whole genome shotgun (WGS) entry which is preliminary data.</text>
</comment>
<keyword evidence="3" id="KW-1185">Reference proteome</keyword>
<name>A0A9P1IY56_9PELO</name>
<dbReference type="OrthoDB" id="6236007at2759"/>
<evidence type="ECO:0000256" key="1">
    <source>
        <dbReference type="SAM" id="SignalP"/>
    </source>
</evidence>
<evidence type="ECO:0000313" key="3">
    <source>
        <dbReference type="Proteomes" id="UP001152747"/>
    </source>
</evidence>
<organism evidence="2 3">
    <name type="scientific">Caenorhabditis angaria</name>
    <dbReference type="NCBI Taxonomy" id="860376"/>
    <lineage>
        <taxon>Eukaryota</taxon>
        <taxon>Metazoa</taxon>
        <taxon>Ecdysozoa</taxon>
        <taxon>Nematoda</taxon>
        <taxon>Chromadorea</taxon>
        <taxon>Rhabditida</taxon>
        <taxon>Rhabditina</taxon>
        <taxon>Rhabditomorpha</taxon>
        <taxon>Rhabditoidea</taxon>
        <taxon>Rhabditidae</taxon>
        <taxon>Peloderinae</taxon>
        <taxon>Caenorhabditis</taxon>
    </lineage>
</organism>